<evidence type="ECO:0000313" key="2">
    <source>
        <dbReference type="Proteomes" id="UP000236731"/>
    </source>
</evidence>
<protein>
    <recommendedName>
        <fullName evidence="3">Phosphoribosylpyrophosphate synthetase</fullName>
    </recommendedName>
</protein>
<gene>
    <name evidence="1" type="ORF">SAMN05421877_110100</name>
</gene>
<evidence type="ECO:0000313" key="1">
    <source>
        <dbReference type="EMBL" id="SEG59927.1"/>
    </source>
</evidence>
<reference evidence="2" key="1">
    <citation type="submission" date="2016-10" db="EMBL/GenBank/DDBJ databases">
        <authorList>
            <person name="Varghese N."/>
            <person name="Submissions S."/>
        </authorList>
    </citation>
    <scope>NUCLEOTIDE SEQUENCE [LARGE SCALE GENOMIC DNA]</scope>
    <source>
        <strain evidence="2">DSM 22361</strain>
    </source>
</reference>
<name>A0A1H6BHT1_9SPHI</name>
<dbReference type="EMBL" id="FNUT01000010">
    <property type="protein sequence ID" value="SEG59927.1"/>
    <property type="molecule type" value="Genomic_DNA"/>
</dbReference>
<organism evidence="1 2">
    <name type="scientific">Sphingobacterium lactis</name>
    <dbReference type="NCBI Taxonomy" id="797291"/>
    <lineage>
        <taxon>Bacteria</taxon>
        <taxon>Pseudomonadati</taxon>
        <taxon>Bacteroidota</taxon>
        <taxon>Sphingobacteriia</taxon>
        <taxon>Sphingobacteriales</taxon>
        <taxon>Sphingobacteriaceae</taxon>
        <taxon>Sphingobacterium</taxon>
    </lineage>
</organism>
<sequence length="111" mass="12503">MATGNRRAYDTLSEAVNDLQRLGYTEDFTVQDDGECLFCVGRSMELSPEEFVIDEIYRFEGMTDPGDESIVFAISSKDNLIKGLVINAFGAEFSFRSSKLVEELNRKKKDA</sequence>
<dbReference type="RefSeq" id="WP_103907225.1">
    <property type="nucleotide sequence ID" value="NZ_CP049246.1"/>
</dbReference>
<dbReference type="AlphaFoldDB" id="A0A1H6BHT1"/>
<evidence type="ECO:0008006" key="3">
    <source>
        <dbReference type="Google" id="ProtNLM"/>
    </source>
</evidence>
<dbReference type="OrthoDB" id="8418771at2"/>
<keyword evidence="2" id="KW-1185">Reference proteome</keyword>
<dbReference type="Proteomes" id="UP000236731">
    <property type="component" value="Unassembled WGS sequence"/>
</dbReference>
<accession>A0A1H6BHT1</accession>
<proteinExistence type="predicted"/>